<protein>
    <submittedName>
        <fullName evidence="16">Uncharacterized protein</fullName>
    </submittedName>
</protein>
<feature type="transmembrane region" description="Helical" evidence="13">
    <location>
        <begin position="56"/>
        <end position="76"/>
    </location>
</feature>
<dbReference type="FunFam" id="1.20.1560.10:FF:000057">
    <property type="entry name" value="ABC multidrug transporter SitT"/>
    <property type="match status" value="1"/>
</dbReference>
<feature type="transmembrane region" description="Helical" evidence="13">
    <location>
        <begin position="814"/>
        <end position="837"/>
    </location>
</feature>
<dbReference type="GO" id="GO:0090374">
    <property type="term" value="P:oligopeptide export from mitochondrion"/>
    <property type="evidence" value="ECO:0007669"/>
    <property type="project" value="TreeGrafter"/>
</dbReference>
<dbReference type="Gene3D" id="3.40.50.300">
    <property type="entry name" value="P-loop containing nucleotide triphosphate hydrolases"/>
    <property type="match status" value="2"/>
</dbReference>
<feature type="compositionally biased region" description="Basic and acidic residues" evidence="12">
    <location>
        <begin position="1"/>
        <end position="13"/>
    </location>
</feature>
<feature type="transmembrane region" description="Helical" evidence="13">
    <location>
        <begin position="926"/>
        <end position="947"/>
    </location>
</feature>
<evidence type="ECO:0000256" key="11">
    <source>
        <dbReference type="ARBA" id="ARBA00023180"/>
    </source>
</evidence>
<dbReference type="GO" id="GO:0012505">
    <property type="term" value="C:endomembrane system"/>
    <property type="evidence" value="ECO:0007669"/>
    <property type="project" value="UniProtKB-SubCell"/>
</dbReference>
<dbReference type="Pfam" id="PF00664">
    <property type="entry name" value="ABC_membrane"/>
    <property type="match status" value="2"/>
</dbReference>
<dbReference type="PANTHER" id="PTHR43394">
    <property type="entry name" value="ATP-DEPENDENT PERMEASE MDL1, MITOCHONDRIAL"/>
    <property type="match status" value="1"/>
</dbReference>
<feature type="transmembrane region" description="Helical" evidence="13">
    <location>
        <begin position="843"/>
        <end position="861"/>
    </location>
</feature>
<dbReference type="SUPFAM" id="SSF52540">
    <property type="entry name" value="P-loop containing nucleoside triphosphate hydrolases"/>
    <property type="match status" value="2"/>
</dbReference>
<keyword evidence="11" id="KW-0325">Glycoprotein</keyword>
<keyword evidence="10 13" id="KW-0472">Membrane</keyword>
<dbReference type="PROSITE" id="PS50893">
    <property type="entry name" value="ABC_TRANSPORTER_2"/>
    <property type="match status" value="2"/>
</dbReference>
<dbReference type="PANTHER" id="PTHR43394:SF1">
    <property type="entry name" value="ATP-BINDING CASSETTE SUB-FAMILY B MEMBER 10, MITOCHONDRIAL"/>
    <property type="match status" value="1"/>
</dbReference>
<keyword evidence="4" id="KW-0813">Transport</keyword>
<feature type="domain" description="ABC transporter" evidence="14">
    <location>
        <begin position="386"/>
        <end position="631"/>
    </location>
</feature>
<dbReference type="EMBL" id="WVTA01000016">
    <property type="protein sequence ID" value="KAK3201527.1"/>
    <property type="molecule type" value="Genomic_DNA"/>
</dbReference>
<dbReference type="GO" id="GO:0015421">
    <property type="term" value="F:ABC-type oligopeptide transporter activity"/>
    <property type="evidence" value="ECO:0007669"/>
    <property type="project" value="TreeGrafter"/>
</dbReference>
<evidence type="ECO:0000256" key="4">
    <source>
        <dbReference type="ARBA" id="ARBA00022448"/>
    </source>
</evidence>
<feature type="transmembrane region" description="Helical" evidence="13">
    <location>
        <begin position="110"/>
        <end position="134"/>
    </location>
</feature>
<feature type="transmembrane region" description="Helical" evidence="13">
    <location>
        <begin position="740"/>
        <end position="762"/>
    </location>
</feature>
<feature type="region of interest" description="Disordered" evidence="12">
    <location>
        <begin position="1"/>
        <end position="37"/>
    </location>
</feature>
<evidence type="ECO:0000256" key="10">
    <source>
        <dbReference type="ARBA" id="ARBA00023136"/>
    </source>
</evidence>
<feature type="transmembrane region" description="Helical" evidence="13">
    <location>
        <begin position="699"/>
        <end position="720"/>
    </location>
</feature>
<evidence type="ECO:0000256" key="9">
    <source>
        <dbReference type="ARBA" id="ARBA00022989"/>
    </source>
</evidence>
<dbReference type="Pfam" id="PF00005">
    <property type="entry name" value="ABC_tran"/>
    <property type="match status" value="2"/>
</dbReference>
<dbReference type="GO" id="GO:0005743">
    <property type="term" value="C:mitochondrial inner membrane"/>
    <property type="evidence" value="ECO:0007669"/>
    <property type="project" value="TreeGrafter"/>
</dbReference>
<dbReference type="InterPro" id="IPR027417">
    <property type="entry name" value="P-loop_NTPase"/>
</dbReference>
<keyword evidence="9 13" id="KW-1133">Transmembrane helix</keyword>
<keyword evidence="17" id="KW-1185">Reference proteome</keyword>
<dbReference type="GO" id="GO:0005524">
    <property type="term" value="F:ATP binding"/>
    <property type="evidence" value="ECO:0007669"/>
    <property type="project" value="UniProtKB-KW"/>
</dbReference>
<evidence type="ECO:0000256" key="5">
    <source>
        <dbReference type="ARBA" id="ARBA00022692"/>
    </source>
</evidence>
<dbReference type="InterPro" id="IPR039421">
    <property type="entry name" value="Type_1_exporter"/>
</dbReference>
<dbReference type="FunFam" id="3.40.50.300:FF:000913">
    <property type="entry name" value="ABC multidrug transporter SitT"/>
    <property type="match status" value="1"/>
</dbReference>
<organism evidence="16 17">
    <name type="scientific">Pseudopithomyces chartarum</name>
    <dbReference type="NCBI Taxonomy" id="1892770"/>
    <lineage>
        <taxon>Eukaryota</taxon>
        <taxon>Fungi</taxon>
        <taxon>Dikarya</taxon>
        <taxon>Ascomycota</taxon>
        <taxon>Pezizomycotina</taxon>
        <taxon>Dothideomycetes</taxon>
        <taxon>Pleosporomycetidae</taxon>
        <taxon>Pleosporales</taxon>
        <taxon>Massarineae</taxon>
        <taxon>Didymosphaeriaceae</taxon>
        <taxon>Pseudopithomyces</taxon>
    </lineage>
</organism>
<dbReference type="InterPro" id="IPR017871">
    <property type="entry name" value="ABC_transporter-like_CS"/>
</dbReference>
<keyword evidence="6" id="KW-0677">Repeat</keyword>
<evidence type="ECO:0000256" key="3">
    <source>
        <dbReference type="ARBA" id="ARBA00007577"/>
    </source>
</evidence>
<evidence type="ECO:0000313" key="16">
    <source>
        <dbReference type="EMBL" id="KAK3201527.1"/>
    </source>
</evidence>
<evidence type="ECO:0000259" key="15">
    <source>
        <dbReference type="PROSITE" id="PS50929"/>
    </source>
</evidence>
<dbReference type="PROSITE" id="PS00211">
    <property type="entry name" value="ABC_TRANSPORTER_1"/>
    <property type="match status" value="2"/>
</dbReference>
<dbReference type="SUPFAM" id="SSF90123">
    <property type="entry name" value="ABC transporter transmembrane region"/>
    <property type="match status" value="2"/>
</dbReference>
<feature type="domain" description="ABC transmembrane type-1" evidence="15">
    <location>
        <begin position="700"/>
        <end position="987"/>
    </location>
</feature>
<dbReference type="PROSITE" id="PS50929">
    <property type="entry name" value="ABC_TM1F"/>
    <property type="match status" value="2"/>
</dbReference>
<feature type="transmembrane region" description="Helical" evidence="13">
    <location>
        <begin position="183"/>
        <end position="203"/>
    </location>
</feature>
<evidence type="ECO:0000256" key="6">
    <source>
        <dbReference type="ARBA" id="ARBA00022737"/>
    </source>
</evidence>
<dbReference type="FunFam" id="3.40.50.300:FF:001530">
    <property type="entry name" value="ABC multidrug transporter (Eurofung)"/>
    <property type="match status" value="1"/>
</dbReference>
<keyword evidence="5 13" id="KW-0812">Transmembrane</keyword>
<evidence type="ECO:0000259" key="14">
    <source>
        <dbReference type="PROSITE" id="PS50893"/>
    </source>
</evidence>
<dbReference type="Proteomes" id="UP001280581">
    <property type="component" value="Unassembled WGS sequence"/>
</dbReference>
<dbReference type="AlphaFoldDB" id="A0AAN6LNX3"/>
<dbReference type="InterPro" id="IPR003439">
    <property type="entry name" value="ABC_transporter-like_ATP-bd"/>
</dbReference>
<feature type="region of interest" description="Disordered" evidence="12">
    <location>
        <begin position="639"/>
        <end position="660"/>
    </location>
</feature>
<evidence type="ECO:0000313" key="17">
    <source>
        <dbReference type="Proteomes" id="UP001280581"/>
    </source>
</evidence>
<keyword evidence="8" id="KW-0067">ATP-binding</keyword>
<gene>
    <name evidence="16" type="ORF">GRF29_185g1270475</name>
</gene>
<evidence type="ECO:0000256" key="2">
    <source>
        <dbReference type="ARBA" id="ARBA00004308"/>
    </source>
</evidence>
<dbReference type="SMART" id="SM00382">
    <property type="entry name" value="AAA"/>
    <property type="match status" value="2"/>
</dbReference>
<dbReference type="CDD" id="cd18578">
    <property type="entry name" value="ABC_6TM_Pgp_ABCB1_D2_like"/>
    <property type="match status" value="1"/>
</dbReference>
<name>A0AAN6LNX3_9PLEO</name>
<dbReference type="CDD" id="cd18577">
    <property type="entry name" value="ABC_6TM_Pgp_ABCB1_D1_like"/>
    <property type="match status" value="1"/>
</dbReference>
<dbReference type="InterPro" id="IPR011527">
    <property type="entry name" value="ABC1_TM_dom"/>
</dbReference>
<comment type="caution">
    <text evidence="16">The sequence shown here is derived from an EMBL/GenBank/DDBJ whole genome shotgun (WGS) entry which is preliminary data.</text>
</comment>
<evidence type="ECO:0000256" key="8">
    <source>
        <dbReference type="ARBA" id="ARBA00022840"/>
    </source>
</evidence>
<keyword evidence="7" id="KW-0547">Nucleotide-binding</keyword>
<sequence length="1272" mass="139967">MAPTPRQDEKDRSPSSQDGGRATSRVGMEPVTDKNQSQGGLKSYLRVFSYADRKSWILNIVAFLAAIGAGAVLPLMDLIFGKFVTTFVRFSTGAMTPAQYRSEVNRYTLYFLYLFVAKFSLFYIHSVSISIAAIRTTKALRMDVVKHTLSQNIAYFDSAEAGSVTAQVTTSSNNVSNGISEKLSLTVQGVSTFVTAFIIAFAVQWKLTLITISIVPTIIVVVGVCLGFTTKWENQILDIYSQAGKLAEEVFSTIRTVHAFWLNPLLSRKFDKLLVDARAIGQKNNPVYAVLFSTEFFCIYSGYGLAFWQGIRMYASGEVSQPGQVFTVILAVIVAATAMSTIAPQIIALGKGASAAAELFKVIDRPSEIDSLSEKGHVPDHCEGRVEIEGIDFAYPTRADVSVLKNFSLSVPANSTTALVGASGSGKSTIVGLIERWYDSSAGSIYLDGTKIQDLNLRWLRTNVRLVQQEPVLFSGTVFENVACGLFGTEKGDLPVDQQKKIVEDACKAAYADEFIEQLPEGYDTQIGERAMMLSGGQKQRLAIARSIVSDPQVLLLDEATSALDPKAEKMVQQALDSVSQNRTTIVIAHKLSTIKNADNIAVMSHGSVVEQGTHDELLEKKGAYAGLVYAQDLGKADAAENTAQDDHDEEKPTIVRKQTQVSIQSQSTKKVEKDGINYNLVSCIFIVFWEYRRLWPCFLILIFASVLGGATYPAQALLFSRIARAFEIPAAEAVEQGDFYSLMFFIVAIGNFIAYALIGWFSNIVCVEVSRGYRLEIFDLILKQDMNFFDREENATGALVSNLSAYPNSLLELLGFNVMLIFINIISVLSSCILAIAVGWKLGLAIAFGALPLVVFSGYLRIRLEFKLEEQTGKRFGSSAALATEAVSAIRTVSSLALERHILTRYEHRLQGVARHSMKTLVWTMFWYSLTQSISFLAMALGFWYGGQLISRGEYTTTQFYTVFIAVIFSGEAAASFFSYTTSMTKAATAANYIFWLRRQKPAVQEDPSKPPFEDGHKEKGPAHMHIQDVDFAYESRPNAKVLRNIDVDVQPGQFIAFVGASGCGKSTTIALFERFYDPTSGRLKCDGENLLDLCPRKYRSQVSLVQQEPVLYQGTVRDNIAMGVGEDVTDEQIQDAAKQSNIYDFVSSLPDGFNTLCGSRGTQLSGGQRQRIAIARALIRQPRLLLLDEATSALDTESEKIVQAALERAKSGRTTIAVAHRLSTIKDADVIVVFSRGQIAEVGTHKELLGKRGMYYEMSLGQSLDRSIPT</sequence>
<feature type="transmembrane region" description="Helical" evidence="13">
    <location>
        <begin position="209"/>
        <end position="229"/>
    </location>
</feature>
<feature type="transmembrane region" description="Helical" evidence="13">
    <location>
        <begin position="959"/>
        <end position="979"/>
    </location>
</feature>
<dbReference type="GO" id="GO:0016887">
    <property type="term" value="F:ATP hydrolysis activity"/>
    <property type="evidence" value="ECO:0007669"/>
    <property type="project" value="InterPro"/>
</dbReference>
<proteinExistence type="inferred from homology"/>
<feature type="transmembrane region" description="Helical" evidence="13">
    <location>
        <begin position="323"/>
        <end position="343"/>
    </location>
</feature>
<feature type="domain" description="ABC transporter" evidence="14">
    <location>
        <begin position="1026"/>
        <end position="1263"/>
    </location>
</feature>
<accession>A0AAN6LNX3</accession>
<feature type="transmembrane region" description="Helical" evidence="13">
    <location>
        <begin position="287"/>
        <end position="311"/>
    </location>
</feature>
<evidence type="ECO:0000256" key="12">
    <source>
        <dbReference type="SAM" id="MobiDB-lite"/>
    </source>
</evidence>
<comment type="similarity">
    <text evidence="3">Belongs to the ABC transporter superfamily. ABCB family. Multidrug resistance exporter (TC 3.A.1.201) subfamily.</text>
</comment>
<evidence type="ECO:0000256" key="1">
    <source>
        <dbReference type="ARBA" id="ARBA00004141"/>
    </source>
</evidence>
<feature type="domain" description="ABC transmembrane type-1" evidence="15">
    <location>
        <begin position="60"/>
        <end position="351"/>
    </location>
</feature>
<evidence type="ECO:0000256" key="7">
    <source>
        <dbReference type="ARBA" id="ARBA00022741"/>
    </source>
</evidence>
<evidence type="ECO:0000256" key="13">
    <source>
        <dbReference type="SAM" id="Phobius"/>
    </source>
</evidence>
<comment type="subcellular location">
    <subcellularLocation>
        <location evidence="2">Endomembrane system</location>
    </subcellularLocation>
    <subcellularLocation>
        <location evidence="1">Membrane</location>
        <topology evidence="1">Multi-pass membrane protein</topology>
    </subcellularLocation>
</comment>
<dbReference type="CDD" id="cd03249">
    <property type="entry name" value="ABC_MTABC3_MDL1_MDL2"/>
    <property type="match status" value="2"/>
</dbReference>
<reference evidence="16 17" key="1">
    <citation type="submission" date="2021-02" db="EMBL/GenBank/DDBJ databases">
        <title>Genome assembly of Pseudopithomyces chartarum.</title>
        <authorList>
            <person name="Jauregui R."/>
            <person name="Singh J."/>
            <person name="Voisey C."/>
        </authorList>
    </citation>
    <scope>NUCLEOTIDE SEQUENCE [LARGE SCALE GENOMIC DNA]</scope>
    <source>
        <strain evidence="16 17">AGR01</strain>
    </source>
</reference>
<dbReference type="InterPro" id="IPR036640">
    <property type="entry name" value="ABC1_TM_sf"/>
</dbReference>
<dbReference type="InterPro" id="IPR003593">
    <property type="entry name" value="AAA+_ATPase"/>
</dbReference>
<dbReference type="Gene3D" id="1.20.1560.10">
    <property type="entry name" value="ABC transporter type 1, transmembrane domain"/>
    <property type="match status" value="1"/>
</dbReference>